<proteinExistence type="predicted"/>
<dbReference type="AlphaFoldDB" id="A0A2H5XC04"/>
<gene>
    <name evidence="1" type="ORF">HRbin17_01227</name>
</gene>
<evidence type="ECO:0000313" key="1">
    <source>
        <dbReference type="EMBL" id="GBC98713.1"/>
    </source>
</evidence>
<name>A0A2H5XC04_9BACT</name>
<protein>
    <submittedName>
        <fullName evidence="1">Uncharacterized protein</fullName>
    </submittedName>
</protein>
<dbReference type="EMBL" id="BEHT01000014">
    <property type="protein sequence ID" value="GBC98713.1"/>
    <property type="molecule type" value="Genomic_DNA"/>
</dbReference>
<comment type="caution">
    <text evidence="1">The sequence shown here is derived from an EMBL/GenBank/DDBJ whole genome shotgun (WGS) entry which is preliminary data.</text>
</comment>
<dbReference type="Proteomes" id="UP000236173">
    <property type="component" value="Unassembled WGS sequence"/>
</dbReference>
<evidence type="ECO:0000313" key="2">
    <source>
        <dbReference type="Proteomes" id="UP000236173"/>
    </source>
</evidence>
<sequence>MLFEVLLYDAWSDPPAYLLVEAVEGETAEEALKENLPEIITAVREMLDMNEEELSDEAIREMLYLVPADALIPARKLAASGR</sequence>
<reference evidence="2" key="1">
    <citation type="submission" date="2017-09" db="EMBL/GenBank/DDBJ databases">
        <title>Metaegenomics of thermophilic ammonia-oxidizing enrichment culture.</title>
        <authorList>
            <person name="Kato S."/>
            <person name="Suzuki K."/>
        </authorList>
    </citation>
    <scope>NUCLEOTIDE SEQUENCE [LARGE SCALE GENOMIC DNA]</scope>
</reference>
<accession>A0A2H5XC04</accession>
<organism evidence="1 2">
    <name type="scientific">Candidatus Fervidibacter japonicus</name>
    <dbReference type="NCBI Taxonomy" id="2035412"/>
    <lineage>
        <taxon>Bacteria</taxon>
        <taxon>Candidatus Fervidibacterota</taxon>
        <taxon>Candidatus Fervidibacter</taxon>
    </lineage>
</organism>